<feature type="region of interest" description="Disordered" evidence="1">
    <location>
        <begin position="1"/>
        <end position="65"/>
    </location>
</feature>
<protein>
    <submittedName>
        <fullName evidence="2">Uncharacterized protein</fullName>
    </submittedName>
</protein>
<evidence type="ECO:0000313" key="2">
    <source>
        <dbReference type="EMBL" id="MFB9074500.1"/>
    </source>
</evidence>
<feature type="region of interest" description="Disordered" evidence="1">
    <location>
        <begin position="94"/>
        <end position="123"/>
    </location>
</feature>
<dbReference type="EMBL" id="JBHMFI010000002">
    <property type="protein sequence ID" value="MFB9074500.1"/>
    <property type="molecule type" value="Genomic_DNA"/>
</dbReference>
<feature type="compositionally biased region" description="Polar residues" evidence="1">
    <location>
        <begin position="56"/>
        <end position="65"/>
    </location>
</feature>
<accession>A0ABV5G6C0</accession>
<proteinExistence type="predicted"/>
<name>A0ABV5G6C0_9MICC</name>
<feature type="compositionally biased region" description="Low complexity" evidence="1">
    <location>
        <begin position="28"/>
        <end position="39"/>
    </location>
</feature>
<keyword evidence="3" id="KW-1185">Reference proteome</keyword>
<organism evidence="2 3">
    <name type="scientific">Citricoccus parietis</name>
    <dbReference type="NCBI Taxonomy" id="592307"/>
    <lineage>
        <taxon>Bacteria</taxon>
        <taxon>Bacillati</taxon>
        <taxon>Actinomycetota</taxon>
        <taxon>Actinomycetes</taxon>
        <taxon>Micrococcales</taxon>
        <taxon>Micrococcaceae</taxon>
        <taxon>Citricoccus</taxon>
    </lineage>
</organism>
<feature type="compositionally biased region" description="Low complexity" evidence="1">
    <location>
        <begin position="1"/>
        <end position="17"/>
    </location>
</feature>
<evidence type="ECO:0000256" key="1">
    <source>
        <dbReference type="SAM" id="MobiDB-lite"/>
    </source>
</evidence>
<evidence type="ECO:0000313" key="3">
    <source>
        <dbReference type="Proteomes" id="UP001589575"/>
    </source>
</evidence>
<gene>
    <name evidence="2" type="ORF">ACFFX0_26215</name>
</gene>
<comment type="caution">
    <text evidence="2">The sequence shown here is derived from an EMBL/GenBank/DDBJ whole genome shotgun (WGS) entry which is preliminary data.</text>
</comment>
<reference evidence="2 3" key="1">
    <citation type="submission" date="2024-09" db="EMBL/GenBank/DDBJ databases">
        <authorList>
            <person name="Sun Q."/>
            <person name="Mori K."/>
        </authorList>
    </citation>
    <scope>NUCLEOTIDE SEQUENCE [LARGE SCALE GENOMIC DNA]</scope>
    <source>
        <strain evidence="2 3">CCM 7609</strain>
    </source>
</reference>
<dbReference type="Proteomes" id="UP001589575">
    <property type="component" value="Unassembled WGS sequence"/>
</dbReference>
<sequence>MATATTAPMTGPTTAPMPSLPSCHQNPRNTVTVSRTTRVIATGTDRDPTTCRWRKNSGNASQAKSTCTAIRPSQVRVTAVSQASWARTTICPSARSAGCPPVCAPGRPAAGSPRSPRDLRSLSELSLSELRSLRRFSTTVPAR</sequence>